<reference evidence="2" key="1">
    <citation type="journal article" date="2023" name="Int. J. Syst. Evol. Microbiol.">
        <title>Methylocystis iwaonis sp. nov., a type II methane-oxidizing bacterium from surface soil of a rice paddy field in Japan, and emended description of the genus Methylocystis (ex Whittenbury et al. 1970) Bowman et al. 1993.</title>
        <authorList>
            <person name="Kaise H."/>
            <person name="Sawadogo J.B."/>
            <person name="Alam M.S."/>
            <person name="Ueno C."/>
            <person name="Dianou D."/>
            <person name="Shinjo R."/>
            <person name="Asakawa S."/>
        </authorList>
    </citation>
    <scope>NUCLEOTIDE SEQUENCE</scope>
    <source>
        <strain evidence="2">LMG27198</strain>
    </source>
</reference>
<organism evidence="2 3">
    <name type="scientific">Methylocystis echinoides</name>
    <dbReference type="NCBI Taxonomy" id="29468"/>
    <lineage>
        <taxon>Bacteria</taxon>
        <taxon>Pseudomonadati</taxon>
        <taxon>Pseudomonadota</taxon>
        <taxon>Alphaproteobacteria</taxon>
        <taxon>Hyphomicrobiales</taxon>
        <taxon>Methylocystaceae</taxon>
        <taxon>Methylocystis</taxon>
    </lineage>
</organism>
<accession>A0A9W6GS75</accession>
<dbReference type="EMBL" id="BSEC01000001">
    <property type="protein sequence ID" value="GLI91875.1"/>
    <property type="molecule type" value="Genomic_DNA"/>
</dbReference>
<evidence type="ECO:0000256" key="1">
    <source>
        <dbReference type="SAM" id="Phobius"/>
    </source>
</evidence>
<dbReference type="Proteomes" id="UP001144323">
    <property type="component" value="Unassembled WGS sequence"/>
</dbReference>
<dbReference type="AlphaFoldDB" id="A0A9W6GS75"/>
<gene>
    <name evidence="2" type="ORF">LMG27198_08670</name>
</gene>
<sequence>MIVAVETLFLTALLSAFIGAIALFALASPQARRSPRAQGALTALVVAASVAALGSFFIYAVTPHEAARQAVYSGVAPQPAPRGL</sequence>
<proteinExistence type="predicted"/>
<evidence type="ECO:0000313" key="3">
    <source>
        <dbReference type="Proteomes" id="UP001144323"/>
    </source>
</evidence>
<keyword evidence="1" id="KW-1133">Transmembrane helix</keyword>
<dbReference type="RefSeq" id="WP_281800745.1">
    <property type="nucleotide sequence ID" value="NZ_BSEC01000001.1"/>
</dbReference>
<keyword evidence="1" id="KW-0812">Transmembrane</keyword>
<feature type="transmembrane region" description="Helical" evidence="1">
    <location>
        <begin position="6"/>
        <end position="27"/>
    </location>
</feature>
<feature type="transmembrane region" description="Helical" evidence="1">
    <location>
        <begin position="39"/>
        <end position="61"/>
    </location>
</feature>
<comment type="caution">
    <text evidence="2">The sequence shown here is derived from an EMBL/GenBank/DDBJ whole genome shotgun (WGS) entry which is preliminary data.</text>
</comment>
<keyword evidence="3" id="KW-1185">Reference proteome</keyword>
<protein>
    <submittedName>
        <fullName evidence="2">Uncharacterized protein</fullName>
    </submittedName>
</protein>
<keyword evidence="1" id="KW-0472">Membrane</keyword>
<name>A0A9W6GS75_9HYPH</name>
<evidence type="ECO:0000313" key="2">
    <source>
        <dbReference type="EMBL" id="GLI91875.1"/>
    </source>
</evidence>